<evidence type="ECO:0000313" key="3">
    <source>
        <dbReference type="EMBL" id="EXC47286.1"/>
    </source>
</evidence>
<dbReference type="AlphaFoldDB" id="A0A009S2E0"/>
<reference evidence="3 4" key="1">
    <citation type="submission" date="2014-02" db="EMBL/GenBank/DDBJ databases">
        <title>Comparative genomics and transcriptomics to identify genetic mechanisms underlying the emergence of carbapenem resistant Acinetobacter baumannii (CRAb).</title>
        <authorList>
            <person name="Harris A.D."/>
            <person name="Johnson K.J."/>
            <person name="George J."/>
            <person name="Shefchek K."/>
            <person name="Daugherty S.C."/>
            <person name="Parankush S."/>
            <person name="Sadzewicz L."/>
            <person name="Tallon L."/>
            <person name="Sengamalay N."/>
            <person name="Hazen T.H."/>
            <person name="Rasko D.A."/>
        </authorList>
    </citation>
    <scope>NUCLEOTIDE SEQUENCE [LARGE SCALE GENOMIC DNA]</scope>
    <source>
        <strain evidence="3 4">99063</strain>
    </source>
</reference>
<dbReference type="Proteomes" id="UP000020735">
    <property type="component" value="Unassembled WGS sequence"/>
</dbReference>
<evidence type="ECO:0000313" key="4">
    <source>
        <dbReference type="Proteomes" id="UP000020735"/>
    </source>
</evidence>
<feature type="signal peptide" evidence="2">
    <location>
        <begin position="1"/>
        <end position="23"/>
    </location>
</feature>
<accession>A0A009S2E0</accession>
<protein>
    <recommendedName>
        <fullName evidence="5">Acid shock protein</fullName>
    </recommendedName>
</protein>
<proteinExistence type="predicted"/>
<organism evidence="3 4">
    <name type="scientific">Acinetobacter baumannii 99063</name>
    <dbReference type="NCBI Taxonomy" id="1310630"/>
    <lineage>
        <taxon>Bacteria</taxon>
        <taxon>Pseudomonadati</taxon>
        <taxon>Pseudomonadota</taxon>
        <taxon>Gammaproteobacteria</taxon>
        <taxon>Moraxellales</taxon>
        <taxon>Moraxellaceae</taxon>
        <taxon>Acinetobacter</taxon>
        <taxon>Acinetobacter calcoaceticus/baumannii complex</taxon>
    </lineage>
</organism>
<feature type="chain" id="PRO_5001451099" description="Acid shock protein" evidence="2">
    <location>
        <begin position="24"/>
        <end position="76"/>
    </location>
</feature>
<comment type="caution">
    <text evidence="3">The sequence shown here is derived from an EMBL/GenBank/DDBJ whole genome shotgun (WGS) entry which is preliminary data.</text>
</comment>
<evidence type="ECO:0000256" key="1">
    <source>
        <dbReference type="SAM" id="MobiDB-lite"/>
    </source>
</evidence>
<feature type="compositionally biased region" description="Basic and acidic residues" evidence="1">
    <location>
        <begin position="27"/>
        <end position="61"/>
    </location>
</feature>
<gene>
    <name evidence="3" type="ORF">J529_3198</name>
</gene>
<sequence length="76" mass="8658">MKKIISGLLVGLMATSFTMTPMAAPVQDHKQPPAQHHIDKKPQPPKHDMKRDPDHKASSKHDMKKHHPEHKLPPKH</sequence>
<evidence type="ECO:0000256" key="2">
    <source>
        <dbReference type="SAM" id="SignalP"/>
    </source>
</evidence>
<feature type="compositionally biased region" description="Basic residues" evidence="1">
    <location>
        <begin position="62"/>
        <end position="76"/>
    </location>
</feature>
<feature type="region of interest" description="Disordered" evidence="1">
    <location>
        <begin position="23"/>
        <end position="76"/>
    </location>
</feature>
<name>A0A009S2E0_ACIBA</name>
<evidence type="ECO:0008006" key="5">
    <source>
        <dbReference type="Google" id="ProtNLM"/>
    </source>
</evidence>
<dbReference type="RefSeq" id="WP_000720782.1">
    <property type="nucleotide sequence ID" value="NZ_JEXJ01000071.1"/>
</dbReference>
<dbReference type="PATRIC" id="fig|1310630.3.peg.3120"/>
<dbReference type="EMBL" id="JEXJ01000071">
    <property type="protein sequence ID" value="EXC47286.1"/>
    <property type="molecule type" value="Genomic_DNA"/>
</dbReference>
<keyword evidence="2" id="KW-0732">Signal</keyword>